<proteinExistence type="predicted"/>
<gene>
    <name evidence="1" type="ORF">ACFSJ3_12310</name>
</gene>
<dbReference type="RefSeq" id="WP_345339473.1">
    <property type="nucleotide sequence ID" value="NZ_BAABLI010000009.1"/>
</dbReference>
<keyword evidence="2" id="KW-1185">Reference proteome</keyword>
<comment type="caution">
    <text evidence="1">The sequence shown here is derived from an EMBL/GenBank/DDBJ whole genome shotgun (WGS) entry which is preliminary data.</text>
</comment>
<dbReference type="Proteomes" id="UP001597380">
    <property type="component" value="Unassembled WGS sequence"/>
</dbReference>
<sequence length="162" mass="18226">MALTKRQWNNVLIFASLSMILLFNVTHKRWLSSDEHERLELVPADATVLTLDLPAASLELIGKGWRVTPADVISPTEAEKLVQQWLGLSATPVLPEFEQAANAALSQPDLVIRVLLAGEQNPRTILLARTNQRWFVAMGDKRGELSDLTVRFILPEYMRSPR</sequence>
<protein>
    <recommendedName>
        <fullName evidence="3">DUF4340 domain-containing protein</fullName>
    </recommendedName>
</protein>
<organism evidence="1 2">
    <name type="scientific">Corallincola platygyrae</name>
    <dbReference type="NCBI Taxonomy" id="1193278"/>
    <lineage>
        <taxon>Bacteria</taxon>
        <taxon>Pseudomonadati</taxon>
        <taxon>Pseudomonadota</taxon>
        <taxon>Gammaproteobacteria</taxon>
        <taxon>Alteromonadales</taxon>
        <taxon>Psychromonadaceae</taxon>
        <taxon>Corallincola</taxon>
    </lineage>
</organism>
<accession>A0ABW4XME7</accession>
<evidence type="ECO:0000313" key="2">
    <source>
        <dbReference type="Proteomes" id="UP001597380"/>
    </source>
</evidence>
<reference evidence="2" key="1">
    <citation type="journal article" date="2019" name="Int. J. Syst. Evol. Microbiol.">
        <title>The Global Catalogue of Microorganisms (GCM) 10K type strain sequencing project: providing services to taxonomists for standard genome sequencing and annotation.</title>
        <authorList>
            <consortium name="The Broad Institute Genomics Platform"/>
            <consortium name="The Broad Institute Genome Sequencing Center for Infectious Disease"/>
            <person name="Wu L."/>
            <person name="Ma J."/>
        </authorList>
    </citation>
    <scope>NUCLEOTIDE SEQUENCE [LARGE SCALE GENOMIC DNA]</scope>
    <source>
        <strain evidence="2">CGMCC 1.10992</strain>
    </source>
</reference>
<evidence type="ECO:0008006" key="3">
    <source>
        <dbReference type="Google" id="ProtNLM"/>
    </source>
</evidence>
<evidence type="ECO:0000313" key="1">
    <source>
        <dbReference type="EMBL" id="MFD2096772.1"/>
    </source>
</evidence>
<name>A0ABW4XME7_9GAMM</name>
<dbReference type="EMBL" id="JBHUHT010000013">
    <property type="protein sequence ID" value="MFD2096772.1"/>
    <property type="molecule type" value="Genomic_DNA"/>
</dbReference>